<comment type="caution">
    <text evidence="1">The sequence shown here is derived from an EMBL/GenBank/DDBJ whole genome shotgun (WGS) entry which is preliminary data.</text>
</comment>
<sequence length="161" mass="15931">MVAVAAIAVGLAGCASSGGTSPTGSTGTAPAAPAPADIGLCGSEDADDLDLALGVTRLEQISADPLRCAWTGAGDPATYQVVFEWFRGSSLSDRRDQVAGQVSTVSVSGRPGFAWSAPGSCEVAVDSGGRDFVDWTLAGADAARQCAALQQVAAATLAKAG</sequence>
<evidence type="ECO:0000313" key="1">
    <source>
        <dbReference type="EMBL" id="MQY30035.1"/>
    </source>
</evidence>
<dbReference type="AlphaFoldDB" id="A0A7K0DWD0"/>
<evidence type="ECO:0008006" key="3">
    <source>
        <dbReference type="Google" id="ProtNLM"/>
    </source>
</evidence>
<organism evidence="1 2">
    <name type="scientific">Nocardia aurantia</name>
    <dbReference type="NCBI Taxonomy" id="2585199"/>
    <lineage>
        <taxon>Bacteria</taxon>
        <taxon>Bacillati</taxon>
        <taxon>Actinomycetota</taxon>
        <taxon>Actinomycetes</taxon>
        <taxon>Mycobacteriales</taxon>
        <taxon>Nocardiaceae</taxon>
        <taxon>Nocardia</taxon>
    </lineage>
</organism>
<dbReference type="Proteomes" id="UP000431401">
    <property type="component" value="Unassembled WGS sequence"/>
</dbReference>
<protein>
    <recommendedName>
        <fullName evidence="3">DUF3558 domain-containing protein</fullName>
    </recommendedName>
</protein>
<name>A0A7K0DWD0_9NOCA</name>
<dbReference type="EMBL" id="WEGI01000012">
    <property type="protein sequence ID" value="MQY30035.1"/>
    <property type="molecule type" value="Genomic_DNA"/>
</dbReference>
<gene>
    <name evidence="1" type="ORF">NRB56_56300</name>
</gene>
<keyword evidence="2" id="KW-1185">Reference proteome</keyword>
<dbReference type="InterPro" id="IPR024520">
    <property type="entry name" value="DUF3558"/>
</dbReference>
<dbReference type="Pfam" id="PF12079">
    <property type="entry name" value="DUF3558"/>
    <property type="match status" value="1"/>
</dbReference>
<evidence type="ECO:0000313" key="2">
    <source>
        <dbReference type="Proteomes" id="UP000431401"/>
    </source>
</evidence>
<proteinExistence type="predicted"/>
<accession>A0A7K0DWD0</accession>
<reference evidence="1 2" key="1">
    <citation type="submission" date="2019-10" db="EMBL/GenBank/DDBJ databases">
        <title>Nocardia macrotermitis sp. nov. and Nocardia aurantia sp. nov., isolated from the gut of fungus growing-termite Macrotermes natalensis.</title>
        <authorList>
            <person name="Benndorf R."/>
            <person name="Schwitalla J."/>
            <person name="Martin K."/>
            <person name="De Beer W."/>
            <person name="Kaster A.-K."/>
            <person name="Vollmers J."/>
            <person name="Poulsen M."/>
            <person name="Beemelmanns C."/>
        </authorList>
    </citation>
    <scope>NUCLEOTIDE SEQUENCE [LARGE SCALE GENOMIC DNA]</scope>
    <source>
        <strain evidence="1 2">RB56</strain>
    </source>
</reference>